<dbReference type="GO" id="GO:0008156">
    <property type="term" value="P:negative regulation of DNA replication"/>
    <property type="evidence" value="ECO:0007669"/>
    <property type="project" value="UniProtKB-UniRule"/>
</dbReference>
<accession>A0AA43UCL9</accession>
<dbReference type="Proteomes" id="UP001171751">
    <property type="component" value="Unassembled WGS sequence"/>
</dbReference>
<feature type="binding site" evidence="6">
    <location>
        <position position="90"/>
    </location>
    <ligand>
        <name>Zn(2+)</name>
        <dbReference type="ChEBI" id="CHEBI:29105"/>
    </ligand>
</feature>
<evidence type="ECO:0000256" key="4">
    <source>
        <dbReference type="ARBA" id="ARBA00022833"/>
    </source>
</evidence>
<dbReference type="InterPro" id="IPR010377">
    <property type="entry name" value="YabA"/>
</dbReference>
<dbReference type="GO" id="GO:0006260">
    <property type="term" value="P:DNA replication"/>
    <property type="evidence" value="ECO:0007669"/>
    <property type="project" value="UniProtKB-KW"/>
</dbReference>
<comment type="cofactor">
    <cofactor evidence="6">
        <name>Zn(2+)</name>
        <dbReference type="ChEBI" id="CHEBI:29105"/>
    </cofactor>
    <text evidence="6">Binds 1 zinc ion per subunit.</text>
</comment>
<dbReference type="Pfam" id="PF06156">
    <property type="entry name" value="YabA"/>
    <property type="match status" value="1"/>
</dbReference>
<evidence type="ECO:0000256" key="1">
    <source>
        <dbReference type="ARBA" id="ARBA00022490"/>
    </source>
</evidence>
<dbReference type="AlphaFoldDB" id="A0AA43UCL9"/>
<dbReference type="PIRSF" id="PIRSF021439">
    <property type="entry name" value="DUF972"/>
    <property type="match status" value="1"/>
</dbReference>
<evidence type="ECO:0000256" key="7">
    <source>
        <dbReference type="SAM" id="Coils"/>
    </source>
</evidence>
<feature type="binding site" evidence="6">
    <location>
        <position position="106"/>
    </location>
    <ligand>
        <name>Zn(2+)</name>
        <dbReference type="ChEBI" id="CHEBI:29105"/>
    </ligand>
</feature>
<sequence>MSFENLNQAEIYDQFLRLEKEAEQTLSQIQNLRKQFERVVEENNNLSIENKNLRDRLTDIENQNKSVENERPEMSRSRQNLEKLYEDGFHVCNMFYGSRRVEDEPCAFCLEVIYGDRNRSD</sequence>
<keyword evidence="2 6" id="KW-0235">DNA replication</keyword>
<evidence type="ECO:0000256" key="3">
    <source>
        <dbReference type="ARBA" id="ARBA00022723"/>
    </source>
</evidence>
<evidence type="ECO:0000256" key="2">
    <source>
        <dbReference type="ARBA" id="ARBA00022705"/>
    </source>
</evidence>
<keyword evidence="1 6" id="KW-0963">Cytoplasm</keyword>
<keyword evidence="3 6" id="KW-0479">Metal-binding</keyword>
<evidence type="ECO:0000256" key="5">
    <source>
        <dbReference type="ARBA" id="ARBA00022880"/>
    </source>
</evidence>
<evidence type="ECO:0000313" key="9">
    <source>
        <dbReference type="Proteomes" id="UP001171751"/>
    </source>
</evidence>
<keyword evidence="9" id="KW-1185">Reference proteome</keyword>
<name>A0AA43UCL9_9LACT</name>
<comment type="function">
    <text evidence="6">Involved in control of chromosome replication initiation. Inhibits the cooperative binding of DnaA to the oriC region, thus negatively regulating initiation of chromosome replication. Inhibits the ability of DnaA-ATP to form a helix on DNA; does not disassemble preformed DnaA-DNA helices. Decreases the residence time of DnaA on the chromosome at its binding sites (oriC, replication forks and promoter-binding sites). Tethers DnaA to the replication machinery via the DNA polymerase beta sliding clamp subunit (dnaN). Associates with oriC and other DnaA targets on the chromosome in a DnaA-dependent manner.</text>
</comment>
<reference evidence="8" key="1">
    <citation type="submission" date="2023-07" db="EMBL/GenBank/DDBJ databases">
        <title>Between Cages and Wild: Unraveling the Impact of Captivity on Animal Microbiomes and Antimicrobial Resistance.</title>
        <authorList>
            <person name="Schmartz G.P."/>
            <person name="Rehner J."/>
            <person name="Schuff M.J."/>
            <person name="Becker S.L."/>
            <person name="Kravczyk M."/>
            <person name="Gurevich A."/>
            <person name="Francke R."/>
            <person name="Mueller R."/>
            <person name="Keller V."/>
            <person name="Keller A."/>
        </authorList>
    </citation>
    <scope>NUCLEOTIDE SEQUENCE</scope>
    <source>
        <strain evidence="8">S39M_St_73</strain>
    </source>
</reference>
<feature type="binding site" evidence="6">
    <location>
        <position position="109"/>
    </location>
    <ligand>
        <name>Zn(2+)</name>
        <dbReference type="ChEBI" id="CHEBI:29105"/>
    </ligand>
</feature>
<comment type="subunit">
    <text evidence="6">Homotetramer. Interacts with both DnaA and DnaN, acting as a bridge between these two proteins.</text>
</comment>
<keyword evidence="5 6" id="KW-0236">DNA replication inhibitor</keyword>
<comment type="subcellular location">
    <subcellularLocation>
        <location evidence="6">Cytoplasm</location>
        <location evidence="6">Nucleoid</location>
    </subcellularLocation>
    <text evidence="6">Localizes in tight foci, which correspond to the replisome at mid-cell throughout the cell cycle.</text>
</comment>
<dbReference type="GO" id="GO:0043590">
    <property type="term" value="C:bacterial nucleoid"/>
    <property type="evidence" value="ECO:0007669"/>
    <property type="project" value="UniProtKB-UniRule"/>
</dbReference>
<evidence type="ECO:0000313" key="8">
    <source>
        <dbReference type="EMBL" id="MDO5457504.1"/>
    </source>
</evidence>
<comment type="similarity">
    <text evidence="6">Belongs to the YabA family.</text>
</comment>
<protein>
    <recommendedName>
        <fullName evidence="6">Replication initiation control protein YabA</fullName>
    </recommendedName>
</protein>
<dbReference type="GO" id="GO:0008270">
    <property type="term" value="F:zinc ion binding"/>
    <property type="evidence" value="ECO:0007669"/>
    <property type="project" value="UniProtKB-UniRule"/>
</dbReference>
<keyword evidence="4 6" id="KW-0862">Zinc</keyword>
<keyword evidence="7" id="KW-0175">Coiled coil</keyword>
<feature type="binding site" evidence="6">
    <location>
        <position position="92"/>
    </location>
    <ligand>
        <name>Zn(2+)</name>
        <dbReference type="ChEBI" id="CHEBI:29105"/>
    </ligand>
</feature>
<dbReference type="EMBL" id="JAUNQW010000013">
    <property type="protein sequence ID" value="MDO5457504.1"/>
    <property type="molecule type" value="Genomic_DNA"/>
</dbReference>
<feature type="coiled-coil region" evidence="7">
    <location>
        <begin position="15"/>
        <end position="84"/>
    </location>
</feature>
<gene>
    <name evidence="6" type="primary">yabA</name>
    <name evidence="8" type="ORF">Q4F26_04085</name>
</gene>
<dbReference type="HAMAP" id="MF_01159">
    <property type="entry name" value="YabA"/>
    <property type="match status" value="1"/>
</dbReference>
<organism evidence="8 9">
    <name type="scientific">Atopococcus tabaci</name>
    <dbReference type="NCBI Taxonomy" id="269774"/>
    <lineage>
        <taxon>Bacteria</taxon>
        <taxon>Bacillati</taxon>
        <taxon>Bacillota</taxon>
        <taxon>Bacilli</taxon>
        <taxon>Lactobacillales</taxon>
        <taxon>Carnobacteriaceae</taxon>
        <taxon>Atopococcus</taxon>
    </lineage>
</organism>
<comment type="caution">
    <text evidence="8">The sequence shown here is derived from an EMBL/GenBank/DDBJ whole genome shotgun (WGS) entry which is preliminary data.</text>
</comment>
<evidence type="ECO:0000256" key="6">
    <source>
        <dbReference type="HAMAP-Rule" id="MF_01159"/>
    </source>
</evidence>
<proteinExistence type="inferred from homology"/>